<dbReference type="InterPro" id="IPR043472">
    <property type="entry name" value="Macro_dom-like"/>
</dbReference>
<feature type="region of interest" description="Disordered" evidence="1">
    <location>
        <begin position="662"/>
        <end position="683"/>
    </location>
</feature>
<keyword evidence="2" id="KW-0472">Membrane</keyword>
<gene>
    <name evidence="3" type="ORF">AGLY_016680</name>
</gene>
<dbReference type="Pfam" id="PF12259">
    <property type="entry name" value="Baculo_F"/>
    <property type="match status" value="2"/>
</dbReference>
<sequence>MAGSITDNAAIYKKTFTYVPPTPPSELIDSTNYTLNFLKRKFIHIGIDPTDMFRVAVHIITPSRYINISTEFLKRIFSLMGNILSFILEQPAKYKRTIFLETENFKLFSMMYSGENSLVIESKIHDGCRILLNRTELIRLHYLEWCIFESIVRKSTIMYPIVLKQFDIFTNYINGELSKVESLPRTSEEMTTFIKNVRNEHIIASSPKHDVNFISQLKMYALAQLTEHCMQRWNGEMSPKPFDGNLTIISPTSPTYLPSSITKVDIFDMHDEKVNNAKPYDSFDGMLSLDENDGPDYFNVQTVSDDLQMNNGTALLFRRKFGNVAMLKSQHPRIHEVIYMRQGERYILHMITKNKYWQKASLEDMILCQPIMIISGPRENEGGRSAGLSANIYNITTFPDNQGLYFEHHGPVKMSHYNWDLIAYVDLAEPGIKYQAIMSEYEATATSCEQMTQRFGNAELSNACEQFLQLFARATLPYLYEIEVSHRNMLLSIGNKDAETTRVRRGLARTVKQMANVLYGIYSNIDTDFIFNKIVALSQNRSQNITLNAERMRIVQVRTDNQIRKITQHQEKPEENLRYLKNQTKMMIQELDRIEIKTRLLEQALLFEILLNQYSYHTQNLMAIINSAMNGKLHTSMFTSERLLTELRHLVTSIEPSSSTIFQDKNDSVTPGTHVDSSSSILDTSDTTVNESSTNTEWYKGSKLDVQWLLKTFSILRKIKLGKRSGLKCMICFDQITEAKKFSRNGQVPMADGIRCDGKRELMRVIDHLHSDSHSAACKADEIQRLWLTQSDKHPWIKVLKNHESEIVKNLIEIAIDVHNDSKVLTLSANSWPSRSLSKMHADAQIASYGEYGLDSTFVSFKPSTPALQYNNPIIYREMLDTVAEITMDSVTKELKHAECFSIQVDGSVDKYSIDNKFITVRYLDKSKAMKNEFLGESHSSKRGAEGLLDSIIITLKNLNLEDIAKQNMTGLTTDGESVNTGKNSGLWVRLREYLKKEILCIWCVAHRSDLAFGDLQASVVEVKHWKSNLKAVATFYRSSAVRTEELKLISEKSNNKFYRFPEYFEVRFVQHLINLSESVWNNLKAIRMHWNSIITSDGGNKSEKSTAKGFLKLWKEGGDQEYYTALMMDILRQFEKLQKQGQKSMTTLCDVETTKTEVLESLTLIKSNCFPGGKEEDLKNKIYNITELENEKDDDNIQTRTIRNSYVSTRRCVSSVKNEIILSAIEFLQQRLEYEQKSIIDRLKSFLNSQSAIEMISSVRCDVEGLFYKTNLSQFSDEVLGLYAAENLPAPRNITDFTGKLYYYLKISTPNTLFSKLVQTYISITPHSCGPERAVSCHTILKTNKHRLYIALNSSGTAHFDPRPSVARFLQKKQRRYKLPDEQAYKDHFYIKKFFEELREIKMNLPVGAVLPLEIKTESLTEFLQISDLTILHREHYLVFLIGIPLTSVEEYTMYHPIPLPIQYDVNSIALIAPEVDYLALSNDNENFVSLGESQWQSCAKLGPYTLCKGDQPTRYRSGSDLCELSQLTNFQNPLKGCEVKLVAVDKPIWQRLLRANSWLYYTKAEYCTITCIDPPEAARVEISGMGRLTILPSCEIHTESSTLSPSFKTNRNVNLDVIPENRKFDIKSTISETLGTVIPQNLSNVKIFKDFNFLAHKAIKPCKLEHRTIEPLFIFKLEFHITILYLSLTISILMIFAIVIRFRNKIVKMYSPEIADNISNKDQDDP</sequence>
<evidence type="ECO:0000256" key="1">
    <source>
        <dbReference type="SAM" id="MobiDB-lite"/>
    </source>
</evidence>
<comment type="caution">
    <text evidence="3">The sequence shown here is derived from an EMBL/GenBank/DDBJ whole genome shotgun (WGS) entry which is preliminary data.</text>
</comment>
<dbReference type="PANTHER" id="PTHR46880">
    <property type="entry name" value="RAS-ASSOCIATING DOMAIN-CONTAINING PROTEIN"/>
    <property type="match status" value="1"/>
</dbReference>
<evidence type="ECO:0000313" key="3">
    <source>
        <dbReference type="EMBL" id="KAE9522921.1"/>
    </source>
</evidence>
<reference evidence="3 4" key="1">
    <citation type="submission" date="2019-08" db="EMBL/GenBank/DDBJ databases">
        <title>The genome of the soybean aphid Biotype 1, its phylome, world population structure and adaptation to the North American continent.</title>
        <authorList>
            <person name="Giordano R."/>
            <person name="Donthu R.K."/>
            <person name="Hernandez A.G."/>
            <person name="Wright C.L."/>
            <person name="Zimin A.V."/>
        </authorList>
    </citation>
    <scope>NUCLEOTIDE SEQUENCE [LARGE SCALE GENOMIC DNA]</scope>
    <source>
        <tissue evidence="3">Whole aphids</tissue>
    </source>
</reference>
<keyword evidence="4" id="KW-1185">Reference proteome</keyword>
<keyword evidence="2" id="KW-1133">Transmembrane helix</keyword>
<dbReference type="SUPFAM" id="SSF53098">
    <property type="entry name" value="Ribonuclease H-like"/>
    <property type="match status" value="1"/>
</dbReference>
<organism evidence="3 4">
    <name type="scientific">Aphis glycines</name>
    <name type="common">Soybean aphid</name>
    <dbReference type="NCBI Taxonomy" id="307491"/>
    <lineage>
        <taxon>Eukaryota</taxon>
        <taxon>Metazoa</taxon>
        <taxon>Ecdysozoa</taxon>
        <taxon>Arthropoda</taxon>
        <taxon>Hexapoda</taxon>
        <taxon>Insecta</taxon>
        <taxon>Pterygota</taxon>
        <taxon>Neoptera</taxon>
        <taxon>Paraneoptera</taxon>
        <taxon>Hemiptera</taxon>
        <taxon>Sternorrhyncha</taxon>
        <taxon>Aphidomorpha</taxon>
        <taxon>Aphidoidea</taxon>
        <taxon>Aphididae</taxon>
        <taxon>Aphidini</taxon>
        <taxon>Aphis</taxon>
        <taxon>Aphis</taxon>
    </lineage>
</organism>
<evidence type="ECO:0000313" key="4">
    <source>
        <dbReference type="Proteomes" id="UP000475862"/>
    </source>
</evidence>
<accession>A0A6G0SZ08</accession>
<dbReference type="Gene3D" id="3.40.220.10">
    <property type="entry name" value="Leucine Aminopeptidase, subunit E, domain 1"/>
    <property type="match status" value="1"/>
</dbReference>
<dbReference type="OrthoDB" id="6597828at2759"/>
<name>A0A6G0SZ08_APHGL</name>
<keyword evidence="2" id="KW-0812">Transmembrane</keyword>
<protein>
    <submittedName>
        <fullName evidence="3">Uncharacterized protein</fullName>
    </submittedName>
</protein>
<dbReference type="PANTHER" id="PTHR46880:SF5">
    <property type="entry name" value="DUF4371 DOMAIN-CONTAINING PROTEIN"/>
    <property type="match status" value="1"/>
</dbReference>
<evidence type="ECO:0000256" key="2">
    <source>
        <dbReference type="SAM" id="Phobius"/>
    </source>
</evidence>
<feature type="compositionally biased region" description="Polar residues" evidence="1">
    <location>
        <begin position="662"/>
        <end position="671"/>
    </location>
</feature>
<dbReference type="EMBL" id="VYZN01000499">
    <property type="protein sequence ID" value="KAE9522921.1"/>
    <property type="molecule type" value="Genomic_DNA"/>
</dbReference>
<dbReference type="InterPro" id="IPR022048">
    <property type="entry name" value="Envelope_fusion-like"/>
</dbReference>
<dbReference type="Proteomes" id="UP000475862">
    <property type="component" value="Unassembled WGS sequence"/>
</dbReference>
<dbReference type="InterPro" id="IPR012337">
    <property type="entry name" value="RNaseH-like_sf"/>
</dbReference>
<feature type="transmembrane region" description="Helical" evidence="2">
    <location>
        <begin position="1681"/>
        <end position="1702"/>
    </location>
</feature>
<proteinExistence type="predicted"/>